<sequence>MTRPVSNPVLVGSLPETLTGLNSLRDAVGMTMTSGRERLISAVAVTVSLSLVGASAASATDTAAGAEEIRACVTKKSGDVRVLRKGGRCKATESALSWERQGPPGARGPQGPAGAKGEAGERGPEGDPGAPGAAASAYVRENELVVPKGQTGTMPAVSCDEGDMLTGAFNRWLSGDSPQFSSDNTWEQGYYAAGSTGEYRLDPVTGFMISTIPFEITDDPEGETPAYQGARIRVQCLDLTP</sequence>
<keyword evidence="3" id="KW-1185">Reference proteome</keyword>
<evidence type="ECO:0000313" key="3">
    <source>
        <dbReference type="Proteomes" id="UP000679690"/>
    </source>
</evidence>
<proteinExistence type="predicted"/>
<dbReference type="Proteomes" id="UP000679690">
    <property type="component" value="Unassembled WGS sequence"/>
</dbReference>
<evidence type="ECO:0000256" key="1">
    <source>
        <dbReference type="SAM" id="MobiDB-lite"/>
    </source>
</evidence>
<feature type="region of interest" description="Disordered" evidence="1">
    <location>
        <begin position="91"/>
        <end position="135"/>
    </location>
</feature>
<reference evidence="2 3" key="1">
    <citation type="submission" date="2021-03" db="EMBL/GenBank/DDBJ databases">
        <title>Actinoplanes flavus sp. nov., a novel actinomycete isolated from Coconut Palm rhizosphere soil.</title>
        <authorList>
            <person name="Luo X."/>
        </authorList>
    </citation>
    <scope>NUCLEOTIDE SEQUENCE [LARGE SCALE GENOMIC DNA]</scope>
    <source>
        <strain evidence="2 3">NEAU-H7</strain>
    </source>
</reference>
<protein>
    <submittedName>
        <fullName evidence="2">Collagen-like protein</fullName>
    </submittedName>
</protein>
<dbReference type="RefSeq" id="WP_208467560.1">
    <property type="nucleotide sequence ID" value="NZ_JAGFNS010000007.1"/>
</dbReference>
<gene>
    <name evidence="2" type="ORF">J5X75_12790</name>
</gene>
<feature type="compositionally biased region" description="Low complexity" evidence="1">
    <location>
        <begin position="100"/>
        <end position="115"/>
    </location>
</feature>
<accession>A0ABS3UHZ7</accession>
<evidence type="ECO:0000313" key="2">
    <source>
        <dbReference type="EMBL" id="MBO3738397.1"/>
    </source>
</evidence>
<organism evidence="2 3">
    <name type="scientific">Actinoplanes flavus</name>
    <dbReference type="NCBI Taxonomy" id="2820290"/>
    <lineage>
        <taxon>Bacteria</taxon>
        <taxon>Bacillati</taxon>
        <taxon>Actinomycetota</taxon>
        <taxon>Actinomycetes</taxon>
        <taxon>Micromonosporales</taxon>
        <taxon>Micromonosporaceae</taxon>
        <taxon>Actinoplanes</taxon>
    </lineage>
</organism>
<dbReference type="EMBL" id="JAGFNS010000007">
    <property type="protein sequence ID" value="MBO3738397.1"/>
    <property type="molecule type" value="Genomic_DNA"/>
</dbReference>
<name>A0ABS3UHZ7_9ACTN</name>
<comment type="caution">
    <text evidence="2">The sequence shown here is derived from an EMBL/GenBank/DDBJ whole genome shotgun (WGS) entry which is preliminary data.</text>
</comment>